<gene>
    <name evidence="1" type="ORF">FA95DRAFT_1558437</name>
</gene>
<accession>A0ACB8RWR3</accession>
<name>A0ACB8RWR3_9AGAM</name>
<keyword evidence="2" id="KW-1185">Reference proteome</keyword>
<organism evidence="1 2">
    <name type="scientific">Auriscalpium vulgare</name>
    <dbReference type="NCBI Taxonomy" id="40419"/>
    <lineage>
        <taxon>Eukaryota</taxon>
        <taxon>Fungi</taxon>
        <taxon>Dikarya</taxon>
        <taxon>Basidiomycota</taxon>
        <taxon>Agaricomycotina</taxon>
        <taxon>Agaricomycetes</taxon>
        <taxon>Russulales</taxon>
        <taxon>Auriscalpiaceae</taxon>
        <taxon>Auriscalpium</taxon>
    </lineage>
</organism>
<comment type="caution">
    <text evidence="1">The sequence shown here is derived from an EMBL/GenBank/DDBJ whole genome shotgun (WGS) entry which is preliminary data.</text>
</comment>
<evidence type="ECO:0000313" key="1">
    <source>
        <dbReference type="EMBL" id="KAI0048046.1"/>
    </source>
</evidence>
<sequence length="266" mass="27478">MLSQLTIAFFAFSPVFPLACAQSVTQETIAGVQSAFSNFSIVPQVISTFKPSAILDLAFNDSASNSTLDVSPGENLTIEQTTFEPQFFLTSNSTSSTFVNSTFVIAMVDPDAPTPQNASVAQFRHFLGGNFTLAGPGVNFTLLTNSTPAITEYQTPGPPNGSDPHRYILLVFEQPANFTRLATPLVNASTVRTNFNITVFANMTGLGLPIAGNFFLTGPENSTANGTGTAPAPGPSTASSGVLSVGGGGVGVIGLSLGMAIAGLLL</sequence>
<dbReference type="EMBL" id="MU275893">
    <property type="protein sequence ID" value="KAI0048046.1"/>
    <property type="molecule type" value="Genomic_DNA"/>
</dbReference>
<evidence type="ECO:0000313" key="2">
    <source>
        <dbReference type="Proteomes" id="UP000814033"/>
    </source>
</evidence>
<reference evidence="1" key="2">
    <citation type="journal article" date="2022" name="New Phytol.">
        <title>Evolutionary transition to the ectomycorrhizal habit in the genomes of a hyperdiverse lineage of mushroom-forming fungi.</title>
        <authorList>
            <person name="Looney B."/>
            <person name="Miyauchi S."/>
            <person name="Morin E."/>
            <person name="Drula E."/>
            <person name="Courty P.E."/>
            <person name="Kohler A."/>
            <person name="Kuo A."/>
            <person name="LaButti K."/>
            <person name="Pangilinan J."/>
            <person name="Lipzen A."/>
            <person name="Riley R."/>
            <person name="Andreopoulos W."/>
            <person name="He G."/>
            <person name="Johnson J."/>
            <person name="Nolan M."/>
            <person name="Tritt A."/>
            <person name="Barry K.W."/>
            <person name="Grigoriev I.V."/>
            <person name="Nagy L.G."/>
            <person name="Hibbett D."/>
            <person name="Henrissat B."/>
            <person name="Matheny P.B."/>
            <person name="Labbe J."/>
            <person name="Martin F.M."/>
        </authorList>
    </citation>
    <scope>NUCLEOTIDE SEQUENCE</scope>
    <source>
        <strain evidence="1">FP105234-sp</strain>
    </source>
</reference>
<dbReference type="Proteomes" id="UP000814033">
    <property type="component" value="Unassembled WGS sequence"/>
</dbReference>
<proteinExistence type="predicted"/>
<reference evidence="1" key="1">
    <citation type="submission" date="2021-02" db="EMBL/GenBank/DDBJ databases">
        <authorList>
            <consortium name="DOE Joint Genome Institute"/>
            <person name="Ahrendt S."/>
            <person name="Looney B.P."/>
            <person name="Miyauchi S."/>
            <person name="Morin E."/>
            <person name="Drula E."/>
            <person name="Courty P.E."/>
            <person name="Chicoki N."/>
            <person name="Fauchery L."/>
            <person name="Kohler A."/>
            <person name="Kuo A."/>
            <person name="Labutti K."/>
            <person name="Pangilinan J."/>
            <person name="Lipzen A."/>
            <person name="Riley R."/>
            <person name="Andreopoulos W."/>
            <person name="He G."/>
            <person name="Johnson J."/>
            <person name="Barry K.W."/>
            <person name="Grigoriev I.V."/>
            <person name="Nagy L."/>
            <person name="Hibbett D."/>
            <person name="Henrissat B."/>
            <person name="Matheny P.B."/>
            <person name="Labbe J."/>
            <person name="Martin F."/>
        </authorList>
    </citation>
    <scope>NUCLEOTIDE SEQUENCE</scope>
    <source>
        <strain evidence="1">FP105234-sp</strain>
    </source>
</reference>
<protein>
    <submittedName>
        <fullName evidence="1">PEBP-like protein</fullName>
    </submittedName>
</protein>